<evidence type="ECO:0000256" key="1">
    <source>
        <dbReference type="SAM" id="Phobius"/>
    </source>
</evidence>
<keyword evidence="1" id="KW-0472">Membrane</keyword>
<keyword evidence="1" id="KW-1133">Transmembrane helix</keyword>
<dbReference type="Proteomes" id="UP000316429">
    <property type="component" value="Unassembled WGS sequence"/>
</dbReference>
<keyword evidence="4" id="KW-1185">Reference proteome</keyword>
<feature type="transmembrane region" description="Helical" evidence="1">
    <location>
        <begin position="73"/>
        <end position="92"/>
    </location>
</feature>
<dbReference type="EMBL" id="VFYP01000001">
    <property type="protein sequence ID" value="TPP11989.1"/>
    <property type="molecule type" value="Genomic_DNA"/>
</dbReference>
<comment type="caution">
    <text evidence="3">The sequence shown here is derived from an EMBL/GenBank/DDBJ whole genome shotgun (WGS) entry which is preliminary data.</text>
</comment>
<evidence type="ECO:0000313" key="4">
    <source>
        <dbReference type="Proteomes" id="UP000316429"/>
    </source>
</evidence>
<protein>
    <submittedName>
        <fullName evidence="3">Uncharacterized protein</fullName>
    </submittedName>
</protein>
<reference evidence="3 4" key="1">
    <citation type="submission" date="2019-06" db="EMBL/GenBank/DDBJ databases">
        <title>Rhizobium sp. CL12 isolated from roots of soybean.</title>
        <authorList>
            <person name="Wang C."/>
        </authorList>
    </citation>
    <scope>NUCLEOTIDE SEQUENCE [LARGE SCALE GENOMIC DNA]</scope>
    <source>
        <strain evidence="3 4">CL12</strain>
    </source>
</reference>
<evidence type="ECO:0000256" key="2">
    <source>
        <dbReference type="SAM" id="SignalP"/>
    </source>
</evidence>
<dbReference type="AlphaFoldDB" id="A0A504UBW4"/>
<feature type="chain" id="PRO_5021465628" evidence="2">
    <location>
        <begin position="21"/>
        <end position="105"/>
    </location>
</feature>
<accession>A0A504UBW4</accession>
<organism evidence="3 4">
    <name type="scientific">Rhizobium glycinendophyticum</name>
    <dbReference type="NCBI Taxonomy" id="2589807"/>
    <lineage>
        <taxon>Bacteria</taxon>
        <taxon>Pseudomonadati</taxon>
        <taxon>Pseudomonadota</taxon>
        <taxon>Alphaproteobacteria</taxon>
        <taxon>Hyphomicrobiales</taxon>
        <taxon>Rhizobiaceae</taxon>
        <taxon>Rhizobium/Agrobacterium group</taxon>
        <taxon>Rhizobium</taxon>
    </lineage>
</organism>
<dbReference type="OrthoDB" id="8421292at2"/>
<name>A0A504UBW4_9HYPH</name>
<feature type="signal peptide" evidence="2">
    <location>
        <begin position="1"/>
        <end position="20"/>
    </location>
</feature>
<evidence type="ECO:0000313" key="3">
    <source>
        <dbReference type="EMBL" id="TPP11989.1"/>
    </source>
</evidence>
<gene>
    <name evidence="3" type="ORF">FJQ55_00330</name>
</gene>
<sequence>MRLAFRIMSLLFLCVGTIAAAVDAIASVSASRVILTPLASIWNDVSPASLLKLQSMLEMRFGPAAWSTVQDLLLPQPGFVVLFALSLVFWMVGYKKPSLAGRFAA</sequence>
<proteinExistence type="predicted"/>
<keyword evidence="1" id="KW-0812">Transmembrane</keyword>
<keyword evidence="2" id="KW-0732">Signal</keyword>